<gene>
    <name evidence="2" type="ORF">BSTOLATCC_MIC35035</name>
</gene>
<evidence type="ECO:0000313" key="2">
    <source>
        <dbReference type="EMBL" id="CAG9324013.1"/>
    </source>
</evidence>
<dbReference type="Pfam" id="PF13879">
    <property type="entry name" value="Hmw_CFAP97"/>
    <property type="match status" value="1"/>
</dbReference>
<evidence type="ECO:0000313" key="3">
    <source>
        <dbReference type="Proteomes" id="UP001162131"/>
    </source>
</evidence>
<name>A0AAU9JEK9_9CILI</name>
<dbReference type="Proteomes" id="UP001162131">
    <property type="component" value="Unassembled WGS sequence"/>
</dbReference>
<dbReference type="InterPro" id="IPR038792">
    <property type="entry name" value="CFAP97D1/2"/>
</dbReference>
<protein>
    <submittedName>
        <fullName evidence="2">Uncharacterized protein</fullName>
    </submittedName>
</protein>
<sequence length="272" mass="31891">MDRSLPSANKILYKKWQSDDKEKHYRHLRDARPIVDIKTPGNFSHIKNKAKRDQLLEDRFTEIERENRILLEKMHNIFQTKKSVGIKKNQKGSLNFGYRKKVMNQINTENRQLLARLKNKSSCYSAREWEKDRKNTEKRLRSMGEYPYLIGNRGNSSLKPHRIPPPPSGISLVFKREIPIRGRWFVIEIFKMSSMVKIKVEDIEDGETFSLKLRLTDAYDIMGGVPNWEAIIRQLDLENGELVLYQAQENSFSGFGYTNKTIGHIDLEDLYG</sequence>
<accession>A0AAU9JEK9</accession>
<evidence type="ECO:0000256" key="1">
    <source>
        <dbReference type="ARBA" id="ARBA00008315"/>
    </source>
</evidence>
<reference evidence="2" key="1">
    <citation type="submission" date="2021-09" db="EMBL/GenBank/DDBJ databases">
        <authorList>
            <consortium name="AG Swart"/>
            <person name="Singh M."/>
            <person name="Singh A."/>
            <person name="Seah K."/>
            <person name="Emmerich C."/>
        </authorList>
    </citation>
    <scope>NUCLEOTIDE SEQUENCE</scope>
    <source>
        <strain evidence="2">ATCC30299</strain>
    </source>
</reference>
<dbReference type="PANTHER" id="PTHR33768:SF3">
    <property type="entry name" value="MIP11318P"/>
    <property type="match status" value="1"/>
</dbReference>
<dbReference type="InterPro" id="IPR029488">
    <property type="entry name" value="Hmw/CFAP97"/>
</dbReference>
<dbReference type="AlphaFoldDB" id="A0AAU9JEK9"/>
<comment type="similarity">
    <text evidence="1">Belongs to the CFAP97 family.</text>
</comment>
<dbReference type="EMBL" id="CAJZBQ010000035">
    <property type="protein sequence ID" value="CAG9324013.1"/>
    <property type="molecule type" value="Genomic_DNA"/>
</dbReference>
<comment type="caution">
    <text evidence="2">The sequence shown here is derived from an EMBL/GenBank/DDBJ whole genome shotgun (WGS) entry which is preliminary data.</text>
</comment>
<organism evidence="2 3">
    <name type="scientific">Blepharisma stoltei</name>
    <dbReference type="NCBI Taxonomy" id="1481888"/>
    <lineage>
        <taxon>Eukaryota</taxon>
        <taxon>Sar</taxon>
        <taxon>Alveolata</taxon>
        <taxon>Ciliophora</taxon>
        <taxon>Postciliodesmatophora</taxon>
        <taxon>Heterotrichea</taxon>
        <taxon>Heterotrichida</taxon>
        <taxon>Blepharismidae</taxon>
        <taxon>Blepharisma</taxon>
    </lineage>
</organism>
<keyword evidence="3" id="KW-1185">Reference proteome</keyword>
<proteinExistence type="inferred from homology"/>
<dbReference type="PANTHER" id="PTHR33768">
    <property type="entry name" value="MIP11318P"/>
    <property type="match status" value="1"/>
</dbReference>